<name>A0A9P6KRZ8_9PLEO</name>
<evidence type="ECO:0000313" key="5">
    <source>
        <dbReference type="Proteomes" id="UP000756921"/>
    </source>
</evidence>
<dbReference type="PANTHER" id="PTHR37846">
    <property type="entry name" value="YALI0B21296P"/>
    <property type="match status" value="1"/>
</dbReference>
<dbReference type="OrthoDB" id="5597489at2759"/>
<evidence type="ECO:0000256" key="1">
    <source>
        <dbReference type="SAM" id="MobiDB-lite"/>
    </source>
</evidence>
<evidence type="ECO:0000256" key="2">
    <source>
        <dbReference type="SAM" id="Phobius"/>
    </source>
</evidence>
<dbReference type="Pfam" id="PF24841">
    <property type="entry name" value="DUF7719"/>
    <property type="match status" value="1"/>
</dbReference>
<dbReference type="InterPro" id="IPR056136">
    <property type="entry name" value="DUF7719"/>
</dbReference>
<reference evidence="4" key="1">
    <citation type="journal article" date="2020" name="Mol. Plant Microbe Interact.">
        <title>Genome Sequence of the Biocontrol Agent Coniothyrium minitans strain Conio (IMI 134523).</title>
        <authorList>
            <person name="Patel D."/>
            <person name="Shittu T.A."/>
            <person name="Baroncelli R."/>
            <person name="Muthumeenakshi S."/>
            <person name="Osborne T.H."/>
            <person name="Janganan T.K."/>
            <person name="Sreenivasaprasad S."/>
        </authorList>
    </citation>
    <scope>NUCLEOTIDE SEQUENCE</scope>
    <source>
        <strain evidence="4">Conio</strain>
    </source>
</reference>
<keyword evidence="2" id="KW-1133">Transmembrane helix</keyword>
<feature type="transmembrane region" description="Helical" evidence="2">
    <location>
        <begin position="134"/>
        <end position="151"/>
    </location>
</feature>
<feature type="transmembrane region" description="Helical" evidence="2">
    <location>
        <begin position="163"/>
        <end position="180"/>
    </location>
</feature>
<feature type="compositionally biased region" description="Low complexity" evidence="1">
    <location>
        <begin position="18"/>
        <end position="27"/>
    </location>
</feature>
<feature type="transmembrane region" description="Helical" evidence="2">
    <location>
        <begin position="100"/>
        <end position="122"/>
    </location>
</feature>
<keyword evidence="2" id="KW-0472">Membrane</keyword>
<dbReference type="EMBL" id="WJXW01000004">
    <property type="protein sequence ID" value="KAF9736705.1"/>
    <property type="molecule type" value="Genomic_DNA"/>
</dbReference>
<proteinExistence type="predicted"/>
<evidence type="ECO:0000259" key="3">
    <source>
        <dbReference type="Pfam" id="PF24841"/>
    </source>
</evidence>
<sequence length="233" mass="25952">MGGNRKERRVAGKGTNGTGSATSTGSAFQPSTDIDEEGINMILKHPDRSGPKGKTLFELAEERQRELDIANGRKPRWDIHNGNTPDGERPFNDEEPLSPLAVGVLYSVTMAVMHLTVDILVYSQYREDVIWSDIFQRAGTALPIFFLLVYLANVDFSNRFPLLRNLAFFAGAVTAGSYLVRSGNKHGYFFVMKSAPPVATLWVWSTIEMDVQYSALSALAVLGYSWWNNFGFF</sequence>
<organism evidence="4 5">
    <name type="scientific">Paraphaeosphaeria minitans</name>
    <dbReference type="NCBI Taxonomy" id="565426"/>
    <lineage>
        <taxon>Eukaryota</taxon>
        <taxon>Fungi</taxon>
        <taxon>Dikarya</taxon>
        <taxon>Ascomycota</taxon>
        <taxon>Pezizomycotina</taxon>
        <taxon>Dothideomycetes</taxon>
        <taxon>Pleosporomycetidae</taxon>
        <taxon>Pleosporales</taxon>
        <taxon>Massarineae</taxon>
        <taxon>Didymosphaeriaceae</taxon>
        <taxon>Paraphaeosphaeria</taxon>
    </lineage>
</organism>
<keyword evidence="5" id="KW-1185">Reference proteome</keyword>
<comment type="caution">
    <text evidence="4">The sequence shown here is derived from an EMBL/GenBank/DDBJ whole genome shotgun (WGS) entry which is preliminary data.</text>
</comment>
<keyword evidence="2" id="KW-0812">Transmembrane</keyword>
<accession>A0A9P6KRZ8</accession>
<feature type="region of interest" description="Disordered" evidence="1">
    <location>
        <begin position="1"/>
        <end position="38"/>
    </location>
</feature>
<feature type="region of interest" description="Disordered" evidence="1">
    <location>
        <begin position="74"/>
        <end position="93"/>
    </location>
</feature>
<feature type="domain" description="DUF7719" evidence="3">
    <location>
        <begin position="164"/>
        <end position="231"/>
    </location>
</feature>
<dbReference type="AlphaFoldDB" id="A0A9P6KRZ8"/>
<dbReference type="Proteomes" id="UP000756921">
    <property type="component" value="Unassembled WGS sequence"/>
</dbReference>
<evidence type="ECO:0000313" key="4">
    <source>
        <dbReference type="EMBL" id="KAF9736705.1"/>
    </source>
</evidence>
<dbReference type="PANTHER" id="PTHR37846:SF1">
    <property type="entry name" value="DEACETYLASE-LIKE PROTEIN"/>
    <property type="match status" value="1"/>
</dbReference>
<protein>
    <recommendedName>
        <fullName evidence="3">DUF7719 domain-containing protein</fullName>
    </recommendedName>
</protein>
<gene>
    <name evidence="4" type="ORF">PMIN01_04484</name>
</gene>